<dbReference type="EMBL" id="VIVK01000001">
    <property type="protein sequence ID" value="TWD81048.1"/>
    <property type="molecule type" value="Genomic_DNA"/>
</dbReference>
<dbReference type="PANTHER" id="PTHR39515:SF2">
    <property type="entry name" value="HTH-TYPE TRANSCRIPTIONAL REGULATOR RV0880"/>
    <property type="match status" value="1"/>
</dbReference>
<dbReference type="InterPro" id="IPR000835">
    <property type="entry name" value="HTH_MarR-typ"/>
</dbReference>
<dbReference type="Pfam" id="PF12802">
    <property type="entry name" value="MarR_2"/>
    <property type="match status" value="1"/>
</dbReference>
<dbReference type="InterPro" id="IPR052526">
    <property type="entry name" value="HTH-type_Bedaq_tolerance"/>
</dbReference>
<evidence type="ECO:0000313" key="3">
    <source>
        <dbReference type="Proteomes" id="UP000318380"/>
    </source>
</evidence>
<keyword evidence="3" id="KW-1185">Reference proteome</keyword>
<dbReference type="SMART" id="SM00347">
    <property type="entry name" value="HTH_MARR"/>
    <property type="match status" value="1"/>
</dbReference>
<evidence type="ECO:0000259" key="1">
    <source>
        <dbReference type="PROSITE" id="PS50995"/>
    </source>
</evidence>
<dbReference type="InterPro" id="IPR036390">
    <property type="entry name" value="WH_DNA-bd_sf"/>
</dbReference>
<comment type="caution">
    <text evidence="2">The sequence shown here is derived from an EMBL/GenBank/DDBJ whole genome shotgun (WGS) entry which is preliminary data.</text>
</comment>
<name>A0A561BQ89_9ACTN</name>
<dbReference type="PANTHER" id="PTHR39515">
    <property type="entry name" value="CONSERVED PROTEIN"/>
    <property type="match status" value="1"/>
</dbReference>
<organism evidence="2 3">
    <name type="scientific">Kribbella amoyensis</name>
    <dbReference type="NCBI Taxonomy" id="996641"/>
    <lineage>
        <taxon>Bacteria</taxon>
        <taxon>Bacillati</taxon>
        <taxon>Actinomycetota</taxon>
        <taxon>Actinomycetes</taxon>
        <taxon>Propionibacteriales</taxon>
        <taxon>Kribbellaceae</taxon>
        <taxon>Kribbella</taxon>
    </lineage>
</organism>
<keyword evidence="2" id="KW-0238">DNA-binding</keyword>
<dbReference type="Proteomes" id="UP000318380">
    <property type="component" value="Unassembled WGS sequence"/>
</dbReference>
<sequence length="141" mass="15254">MIGVDEEAVQLMVAMHRIVRHLRRSAMSETLHPTQFITLLVIADEQPVRIGTIAARVPCSQPTATTTVATLEADGLVCRQGDDRDGRATVVVLTDLGAEMVAQIRADATKTLEGMLTELDDEDRAQVLRSGGVLYRLSAGL</sequence>
<dbReference type="GO" id="GO:0003677">
    <property type="term" value="F:DNA binding"/>
    <property type="evidence" value="ECO:0007669"/>
    <property type="project" value="UniProtKB-KW"/>
</dbReference>
<accession>A0A561BQ89</accession>
<proteinExistence type="predicted"/>
<dbReference type="AlphaFoldDB" id="A0A561BQ89"/>
<reference evidence="2 3" key="1">
    <citation type="submission" date="2019-06" db="EMBL/GenBank/DDBJ databases">
        <title>Sequencing the genomes of 1000 actinobacteria strains.</title>
        <authorList>
            <person name="Klenk H.-P."/>
        </authorList>
    </citation>
    <scope>NUCLEOTIDE SEQUENCE [LARGE SCALE GENOMIC DNA]</scope>
    <source>
        <strain evidence="2 3">DSM 24683</strain>
    </source>
</reference>
<evidence type="ECO:0000313" key="2">
    <source>
        <dbReference type="EMBL" id="TWD81048.1"/>
    </source>
</evidence>
<dbReference type="PROSITE" id="PS50995">
    <property type="entry name" value="HTH_MARR_2"/>
    <property type="match status" value="1"/>
</dbReference>
<dbReference type="SUPFAM" id="SSF46785">
    <property type="entry name" value="Winged helix' DNA-binding domain"/>
    <property type="match status" value="1"/>
</dbReference>
<feature type="domain" description="HTH marR-type" evidence="1">
    <location>
        <begin position="8"/>
        <end position="139"/>
    </location>
</feature>
<dbReference type="InterPro" id="IPR036388">
    <property type="entry name" value="WH-like_DNA-bd_sf"/>
</dbReference>
<protein>
    <submittedName>
        <fullName evidence="2">DNA-binding MarR family transcriptional regulator</fullName>
    </submittedName>
</protein>
<gene>
    <name evidence="2" type="ORF">FB561_2151</name>
</gene>
<dbReference type="GO" id="GO:0003700">
    <property type="term" value="F:DNA-binding transcription factor activity"/>
    <property type="evidence" value="ECO:0007669"/>
    <property type="project" value="InterPro"/>
</dbReference>
<dbReference type="Gene3D" id="1.10.10.10">
    <property type="entry name" value="Winged helix-like DNA-binding domain superfamily/Winged helix DNA-binding domain"/>
    <property type="match status" value="1"/>
</dbReference>